<name>A0A8J7FNW3_9NEIS</name>
<dbReference type="GO" id="GO:1902201">
    <property type="term" value="P:negative regulation of bacterial-type flagellum-dependent cell motility"/>
    <property type="evidence" value="ECO:0007669"/>
    <property type="project" value="TreeGrafter"/>
</dbReference>
<comment type="caution">
    <text evidence="4">The sequence shown here is derived from an EMBL/GenBank/DDBJ whole genome shotgun (WGS) entry which is preliminary data.</text>
</comment>
<dbReference type="GO" id="GO:0043709">
    <property type="term" value="P:cell adhesion involved in single-species biofilm formation"/>
    <property type="evidence" value="ECO:0007669"/>
    <property type="project" value="TreeGrafter"/>
</dbReference>
<dbReference type="InterPro" id="IPR000160">
    <property type="entry name" value="GGDEF_dom"/>
</dbReference>
<proteinExistence type="predicted"/>
<dbReference type="FunFam" id="3.30.70.270:FF:000001">
    <property type="entry name" value="Diguanylate cyclase domain protein"/>
    <property type="match status" value="1"/>
</dbReference>
<dbReference type="Gene3D" id="1.25.40.10">
    <property type="entry name" value="Tetratricopeptide repeat domain"/>
    <property type="match status" value="2"/>
</dbReference>
<dbReference type="EMBL" id="JADFUA010000001">
    <property type="protein sequence ID" value="MBE9607776.1"/>
    <property type="molecule type" value="Genomic_DNA"/>
</dbReference>
<dbReference type="SMART" id="SM00267">
    <property type="entry name" value="GGDEF"/>
    <property type="match status" value="1"/>
</dbReference>
<dbReference type="EC" id="2.7.7.65" evidence="1"/>
<evidence type="ECO:0000313" key="4">
    <source>
        <dbReference type="EMBL" id="MBE9607776.1"/>
    </source>
</evidence>
<accession>A0A8J7FNW3</accession>
<dbReference type="GO" id="GO:0005886">
    <property type="term" value="C:plasma membrane"/>
    <property type="evidence" value="ECO:0007669"/>
    <property type="project" value="TreeGrafter"/>
</dbReference>
<dbReference type="InterPro" id="IPR019734">
    <property type="entry name" value="TPR_rpt"/>
</dbReference>
<evidence type="ECO:0000256" key="1">
    <source>
        <dbReference type="ARBA" id="ARBA00012528"/>
    </source>
</evidence>
<organism evidence="4 5">
    <name type="scientific">Chitinilyticum piscinae</name>
    <dbReference type="NCBI Taxonomy" id="2866724"/>
    <lineage>
        <taxon>Bacteria</taxon>
        <taxon>Pseudomonadati</taxon>
        <taxon>Pseudomonadota</taxon>
        <taxon>Betaproteobacteria</taxon>
        <taxon>Neisseriales</taxon>
        <taxon>Chitinibacteraceae</taxon>
        <taxon>Chitinilyticum</taxon>
    </lineage>
</organism>
<dbReference type="PANTHER" id="PTHR45138:SF9">
    <property type="entry name" value="DIGUANYLATE CYCLASE DGCM-RELATED"/>
    <property type="match status" value="1"/>
</dbReference>
<evidence type="ECO:0000259" key="3">
    <source>
        <dbReference type="PROSITE" id="PS50887"/>
    </source>
</evidence>
<gene>
    <name evidence="4" type="ORF">INR99_00280</name>
</gene>
<dbReference type="Proteomes" id="UP000604481">
    <property type="component" value="Unassembled WGS sequence"/>
</dbReference>
<dbReference type="InterPro" id="IPR050469">
    <property type="entry name" value="Diguanylate_Cyclase"/>
</dbReference>
<keyword evidence="5" id="KW-1185">Reference proteome</keyword>
<dbReference type="SUPFAM" id="SSF48452">
    <property type="entry name" value="TPR-like"/>
    <property type="match status" value="2"/>
</dbReference>
<dbReference type="CDD" id="cd01949">
    <property type="entry name" value="GGDEF"/>
    <property type="match status" value="1"/>
</dbReference>
<dbReference type="PANTHER" id="PTHR45138">
    <property type="entry name" value="REGULATORY COMPONENTS OF SENSORY TRANSDUCTION SYSTEM"/>
    <property type="match status" value="1"/>
</dbReference>
<comment type="catalytic activity">
    <reaction evidence="2">
        <text>2 GTP = 3',3'-c-di-GMP + 2 diphosphate</text>
        <dbReference type="Rhea" id="RHEA:24898"/>
        <dbReference type="ChEBI" id="CHEBI:33019"/>
        <dbReference type="ChEBI" id="CHEBI:37565"/>
        <dbReference type="ChEBI" id="CHEBI:58805"/>
        <dbReference type="EC" id="2.7.7.65"/>
    </reaction>
</comment>
<sequence>MKTADSDHPAAIDERLAQAEAMYTVDCTVTIDLARDSALQSAQAGYRAGEIRALLWWGRSLAVLGRASEAMPRLRKALRLAQGQDEPEALAACHDAIAACHFALGNERQAVTSWLAALDSALAGEALSYYVEALNGIGNVYVLHEDHAAAFRFHASAVDFAAFQPDVDLRCKALLHLAADLVALERFELAAQTLHHAEQFLILPRRQNWQAEIYNYLGDIAMRQGALDAAERYLQQAYAINVEAKLLWGQTVNLLGLGRLRRRQGLHEQAASDLLAGLALAEQFHALHLLMQLHEELYQLYEARADYIRAVMHHVGYHTHFMALAQQDSSRRLQSLSVRRLANVEMRLRLLDSEMEINQLRKQTDDGLRRMQWLESAAYRDTLTGAFNRRAMDERLPELIRQARLAGVPFSALLLDFDHFKQINDRYSHFVGDKVLQQGARVFLELCRDSDLLVRFGGEEFLLFLPGAPLEIARKIGERICNRIPGEDWQSIQDGLRVTLSVGVGELGLDEQVPDWLLRIDQALYRAKAEGRNRVYLAEEA</sequence>
<dbReference type="InterPro" id="IPR011990">
    <property type="entry name" value="TPR-like_helical_dom_sf"/>
</dbReference>
<dbReference type="PROSITE" id="PS50887">
    <property type="entry name" value="GGDEF"/>
    <property type="match status" value="1"/>
</dbReference>
<evidence type="ECO:0000313" key="5">
    <source>
        <dbReference type="Proteomes" id="UP000604481"/>
    </source>
</evidence>
<dbReference type="InterPro" id="IPR029787">
    <property type="entry name" value="Nucleotide_cyclase"/>
</dbReference>
<dbReference type="InterPro" id="IPR043128">
    <property type="entry name" value="Rev_trsase/Diguanyl_cyclase"/>
</dbReference>
<dbReference type="Pfam" id="PF00990">
    <property type="entry name" value="GGDEF"/>
    <property type="match status" value="1"/>
</dbReference>
<dbReference type="NCBIfam" id="TIGR00254">
    <property type="entry name" value="GGDEF"/>
    <property type="match status" value="1"/>
</dbReference>
<dbReference type="SMART" id="SM00028">
    <property type="entry name" value="TPR"/>
    <property type="match status" value="5"/>
</dbReference>
<dbReference type="GO" id="GO:0052621">
    <property type="term" value="F:diguanylate cyclase activity"/>
    <property type="evidence" value="ECO:0007669"/>
    <property type="project" value="UniProtKB-EC"/>
</dbReference>
<evidence type="ECO:0000256" key="2">
    <source>
        <dbReference type="ARBA" id="ARBA00034247"/>
    </source>
</evidence>
<dbReference type="SUPFAM" id="SSF55073">
    <property type="entry name" value="Nucleotide cyclase"/>
    <property type="match status" value="1"/>
</dbReference>
<dbReference type="Gene3D" id="3.30.70.270">
    <property type="match status" value="1"/>
</dbReference>
<dbReference type="AlphaFoldDB" id="A0A8J7FNW3"/>
<dbReference type="RefSeq" id="WP_194114291.1">
    <property type="nucleotide sequence ID" value="NZ_JADFUA010000001.1"/>
</dbReference>
<protein>
    <recommendedName>
        <fullName evidence="1">diguanylate cyclase</fullName>
        <ecNumber evidence="1">2.7.7.65</ecNumber>
    </recommendedName>
</protein>
<reference evidence="4 5" key="1">
    <citation type="submission" date="2020-10" db="EMBL/GenBank/DDBJ databases">
        <title>The genome sequence of Chitinilyticum litopenaei 4Y14.</title>
        <authorList>
            <person name="Liu Y."/>
        </authorList>
    </citation>
    <scope>NUCLEOTIDE SEQUENCE [LARGE SCALE GENOMIC DNA]</scope>
    <source>
        <strain evidence="4 5">4Y14</strain>
    </source>
</reference>
<feature type="domain" description="GGDEF" evidence="3">
    <location>
        <begin position="408"/>
        <end position="540"/>
    </location>
</feature>